<dbReference type="InterPro" id="IPR023631">
    <property type="entry name" value="Amidase_dom"/>
</dbReference>
<dbReference type="SUPFAM" id="SSF75304">
    <property type="entry name" value="Amidase signature (AS) enzymes"/>
    <property type="match status" value="1"/>
</dbReference>
<keyword evidence="5" id="KW-1185">Reference proteome</keyword>
<dbReference type="PIRSF" id="PIRSF001221">
    <property type="entry name" value="Amidase_fungi"/>
    <property type="match status" value="1"/>
</dbReference>
<dbReference type="Pfam" id="PF01425">
    <property type="entry name" value="Amidase"/>
    <property type="match status" value="1"/>
</dbReference>
<dbReference type="PANTHER" id="PTHR43372:SF4">
    <property type="entry name" value="FATTY-ACID AMIDE HYDROLASE 2"/>
    <property type="match status" value="1"/>
</dbReference>
<comment type="similarity">
    <text evidence="1">Belongs to the amidase family.</text>
</comment>
<accession>A0A914DHB7</accession>
<evidence type="ECO:0000259" key="4">
    <source>
        <dbReference type="Pfam" id="PF01425"/>
    </source>
</evidence>
<proteinExistence type="inferred from homology"/>
<dbReference type="Proteomes" id="UP000887540">
    <property type="component" value="Unplaced"/>
</dbReference>
<dbReference type="GO" id="GO:0012505">
    <property type="term" value="C:endomembrane system"/>
    <property type="evidence" value="ECO:0007669"/>
    <property type="project" value="TreeGrafter"/>
</dbReference>
<name>A0A914DHB7_9BILA</name>
<feature type="domain" description="Amidase" evidence="4">
    <location>
        <begin position="59"/>
        <end position="494"/>
    </location>
</feature>
<feature type="active site" description="Charge relay system" evidence="2">
    <location>
        <position position="198"/>
    </location>
</feature>
<feature type="active site" description="Charge relay system" evidence="2">
    <location>
        <position position="123"/>
    </location>
</feature>
<evidence type="ECO:0000256" key="3">
    <source>
        <dbReference type="PIRSR" id="PIRSR001221-2"/>
    </source>
</evidence>
<dbReference type="InterPro" id="IPR052739">
    <property type="entry name" value="FAAH2"/>
</dbReference>
<evidence type="ECO:0000313" key="5">
    <source>
        <dbReference type="Proteomes" id="UP000887540"/>
    </source>
</evidence>
<protein>
    <submittedName>
        <fullName evidence="6">Amidase domain-containing protein</fullName>
    </submittedName>
</protein>
<sequence length="514" mass="57168">MIVYCNYVSTSFAYAIIFEMPELPRRRRILDYPEDDLLLLSAIEAAELIRREEITSESLIQAYILRITHINRFLNAVVIQNFDDAIEEGRQVDSYIQHIDKDSDEYKSLPHKKPFLGVPFTLKDSMSVEGLVCTVGIPSRRNTVAEEDAEVVQRMRHAGAIVLAVTNVPEAIMWCESANTIYGRTNNPYNIRRTCGGSSGGEGALIAGAGSVIGLGSDVGGSIRIPAAFNGVFGLKPTSGIVSLKGSFPVVEGEDYTSLMWCIGPLCRYAKDLKPMLQVLAGDKAESLLHLHNPVNFRNIRIFYMEEINSLFVEPLHEDVRRALRKAVSYFEKKYDITSYRLDLPLVHDALSYWYSSISDSTAPPFTQYDVNCYLEVVKWIFGKSDHTLPAIISGLMCYLPHGAFDQQILESHRDQLRREIIDLLGSDGILLFPSWATVAPYHNQLILTSGNLAYTGLWNALTLPAIQIPMGVNSNGLPLAVQIISAPNMDRLLIAAASDLEEGFGGWTPTRSL</sequence>
<feature type="binding site" evidence="3">
    <location>
        <begin position="219"/>
        <end position="222"/>
    </location>
    <ligand>
        <name>substrate</name>
    </ligand>
</feature>
<dbReference type="PROSITE" id="PS00571">
    <property type="entry name" value="AMIDASES"/>
    <property type="match status" value="1"/>
</dbReference>
<feature type="binding site" evidence="3">
    <location>
        <position position="172"/>
    </location>
    <ligand>
        <name>substrate</name>
    </ligand>
</feature>
<reference evidence="6" key="1">
    <citation type="submission" date="2022-11" db="UniProtKB">
        <authorList>
            <consortium name="WormBaseParasite"/>
        </authorList>
    </citation>
    <scope>IDENTIFICATION</scope>
</reference>
<organism evidence="5 6">
    <name type="scientific">Acrobeloides nanus</name>
    <dbReference type="NCBI Taxonomy" id="290746"/>
    <lineage>
        <taxon>Eukaryota</taxon>
        <taxon>Metazoa</taxon>
        <taxon>Ecdysozoa</taxon>
        <taxon>Nematoda</taxon>
        <taxon>Chromadorea</taxon>
        <taxon>Rhabditida</taxon>
        <taxon>Tylenchina</taxon>
        <taxon>Cephalobomorpha</taxon>
        <taxon>Cephaloboidea</taxon>
        <taxon>Cephalobidae</taxon>
        <taxon>Acrobeloides</taxon>
    </lineage>
</organism>
<feature type="active site" description="Acyl-ester intermediate" evidence="2">
    <location>
        <position position="222"/>
    </location>
</feature>
<dbReference type="InterPro" id="IPR036928">
    <property type="entry name" value="AS_sf"/>
</dbReference>
<dbReference type="InterPro" id="IPR020556">
    <property type="entry name" value="Amidase_CS"/>
</dbReference>
<feature type="binding site" evidence="3">
    <location>
        <position position="198"/>
    </location>
    <ligand>
        <name>substrate</name>
    </ligand>
</feature>
<evidence type="ECO:0000256" key="2">
    <source>
        <dbReference type="PIRSR" id="PIRSR001221-1"/>
    </source>
</evidence>
<dbReference type="PANTHER" id="PTHR43372">
    <property type="entry name" value="FATTY-ACID AMIDE HYDROLASE"/>
    <property type="match status" value="1"/>
</dbReference>
<evidence type="ECO:0000313" key="6">
    <source>
        <dbReference type="WBParaSite" id="ACRNAN_scaffold2471.g29807.t1"/>
    </source>
</evidence>
<dbReference type="Gene3D" id="3.90.1300.10">
    <property type="entry name" value="Amidase signature (AS) domain"/>
    <property type="match status" value="1"/>
</dbReference>
<dbReference type="WBParaSite" id="ACRNAN_scaffold2471.g29807.t1">
    <property type="protein sequence ID" value="ACRNAN_scaffold2471.g29807.t1"/>
    <property type="gene ID" value="ACRNAN_scaffold2471.g29807"/>
</dbReference>
<dbReference type="AlphaFoldDB" id="A0A914DHB7"/>
<evidence type="ECO:0000256" key="1">
    <source>
        <dbReference type="ARBA" id="ARBA00009199"/>
    </source>
</evidence>